<organism evidence="1">
    <name type="scientific">Xanthomonas phage PPDBI</name>
    <dbReference type="NCBI Taxonomy" id="2723911"/>
    <lineage>
        <taxon>Viruses</taxon>
        <taxon>Duplodnaviria</taxon>
        <taxon>Heunggongvirae</taxon>
        <taxon>Uroviricota</taxon>
        <taxon>Caudoviricetes</taxon>
    </lineage>
</organism>
<dbReference type="EMBL" id="MT210154">
    <property type="protein sequence ID" value="QIW89423.1"/>
    <property type="molecule type" value="Genomic_DNA"/>
</dbReference>
<reference evidence="1" key="1">
    <citation type="submission" date="2020-03" db="EMBL/GenBank/DDBJ databases">
        <authorList>
            <person name="Shneider M.M."/>
            <person name="Evseev P.V."/>
            <person name="Korzhenkov A.A."/>
            <person name="Toschakov S.V."/>
            <person name="Vo T."/>
            <person name="Ignatov A.N."/>
            <person name="Miroshnikov K.A."/>
        </authorList>
    </citation>
    <scope>NUCLEOTIDE SEQUENCE [LARGE SCALE GENOMIC DNA]</scope>
</reference>
<sequence length="50" mass="5597">MTTATIYYPSDDATADLNKDGYICVFRALHDGSNRVEALGLVYPEQIVWC</sequence>
<name>A0A6H0X629_9CAUD</name>
<protein>
    <submittedName>
        <fullName evidence="1">Uncharacterized protein</fullName>
    </submittedName>
</protein>
<accession>A0A6H0X629</accession>
<evidence type="ECO:0000313" key="1">
    <source>
        <dbReference type="EMBL" id="QIW89423.1"/>
    </source>
</evidence>
<proteinExistence type="predicted"/>
<gene>
    <name evidence="1" type="ORF">PPDBI_00064</name>
</gene>